<reference evidence="3" key="1">
    <citation type="journal article" date="2019" name="Int. J. Syst. Evol. Microbiol.">
        <title>The Global Catalogue of Microorganisms (GCM) 10K type strain sequencing project: providing services to taxonomists for standard genome sequencing and annotation.</title>
        <authorList>
            <consortium name="The Broad Institute Genomics Platform"/>
            <consortium name="The Broad Institute Genome Sequencing Center for Infectious Disease"/>
            <person name="Wu L."/>
            <person name="Ma J."/>
        </authorList>
    </citation>
    <scope>NUCLEOTIDE SEQUENCE [LARGE SCALE GENOMIC DNA]</scope>
    <source>
        <strain evidence="3">JCM 18063</strain>
    </source>
</reference>
<feature type="transmembrane region" description="Helical" evidence="1">
    <location>
        <begin position="27"/>
        <end position="52"/>
    </location>
</feature>
<accession>A0ABP8XY64</accession>
<keyword evidence="1" id="KW-0472">Membrane</keyword>
<dbReference type="Pfam" id="PF05656">
    <property type="entry name" value="DUF805"/>
    <property type="match status" value="1"/>
</dbReference>
<sequence length="144" mass="15415">MSFGDAVTSVRTNLTNFSGRARRSEFWWWYLAVVLLGLTVGVVSAIVAAVLVAVDAPVLTTIVGIVLGLALFALWLYVFVGTLAVAVRRLHDTDKSGWFYLLAFVPVANIVLIVFWALEGARGPNQYGADPRLGAVAPAAAPQV</sequence>
<dbReference type="PANTHER" id="PTHR34980">
    <property type="entry name" value="INNER MEMBRANE PROTEIN-RELATED-RELATED"/>
    <property type="match status" value="1"/>
</dbReference>
<organism evidence="2 3">
    <name type="scientific">Isoptericola chiayiensis</name>
    <dbReference type="NCBI Taxonomy" id="579446"/>
    <lineage>
        <taxon>Bacteria</taxon>
        <taxon>Bacillati</taxon>
        <taxon>Actinomycetota</taxon>
        <taxon>Actinomycetes</taxon>
        <taxon>Micrococcales</taxon>
        <taxon>Promicromonosporaceae</taxon>
        <taxon>Isoptericola</taxon>
    </lineage>
</organism>
<proteinExistence type="predicted"/>
<dbReference type="InterPro" id="IPR008523">
    <property type="entry name" value="DUF805"/>
</dbReference>
<dbReference type="RefSeq" id="WP_172153542.1">
    <property type="nucleotide sequence ID" value="NZ_BAABID010000001.1"/>
</dbReference>
<keyword evidence="1" id="KW-1133">Transmembrane helix</keyword>
<name>A0ABP8XY64_9MICO</name>
<evidence type="ECO:0000256" key="1">
    <source>
        <dbReference type="SAM" id="Phobius"/>
    </source>
</evidence>
<keyword evidence="3" id="KW-1185">Reference proteome</keyword>
<dbReference type="PANTHER" id="PTHR34980:SF2">
    <property type="entry name" value="INNER MEMBRANE PROTEIN YHAH-RELATED"/>
    <property type="match status" value="1"/>
</dbReference>
<keyword evidence="1" id="KW-0812">Transmembrane</keyword>
<dbReference type="EMBL" id="BAABID010000001">
    <property type="protein sequence ID" value="GAA4716289.1"/>
    <property type="molecule type" value="Genomic_DNA"/>
</dbReference>
<feature type="transmembrane region" description="Helical" evidence="1">
    <location>
        <begin position="98"/>
        <end position="118"/>
    </location>
</feature>
<evidence type="ECO:0000313" key="3">
    <source>
        <dbReference type="Proteomes" id="UP001500956"/>
    </source>
</evidence>
<gene>
    <name evidence="2" type="ORF">GCM10023216_00110</name>
</gene>
<dbReference type="Proteomes" id="UP001500956">
    <property type="component" value="Unassembled WGS sequence"/>
</dbReference>
<comment type="caution">
    <text evidence="2">The sequence shown here is derived from an EMBL/GenBank/DDBJ whole genome shotgun (WGS) entry which is preliminary data.</text>
</comment>
<feature type="transmembrane region" description="Helical" evidence="1">
    <location>
        <begin position="58"/>
        <end position="86"/>
    </location>
</feature>
<protein>
    <submittedName>
        <fullName evidence="2">DUF805 domain-containing protein</fullName>
    </submittedName>
</protein>
<evidence type="ECO:0000313" key="2">
    <source>
        <dbReference type="EMBL" id="GAA4716289.1"/>
    </source>
</evidence>